<dbReference type="AlphaFoldDB" id="A0A9N9D979"/>
<dbReference type="Proteomes" id="UP000789831">
    <property type="component" value="Unassembled WGS sequence"/>
</dbReference>
<evidence type="ECO:0000313" key="3">
    <source>
        <dbReference type="Proteomes" id="UP000789831"/>
    </source>
</evidence>
<proteinExistence type="predicted"/>
<reference evidence="2" key="1">
    <citation type="submission" date="2021-06" db="EMBL/GenBank/DDBJ databases">
        <authorList>
            <person name="Kallberg Y."/>
            <person name="Tangrot J."/>
            <person name="Rosling A."/>
        </authorList>
    </citation>
    <scope>NUCLEOTIDE SEQUENCE</scope>
    <source>
        <strain evidence="2">MT106</strain>
    </source>
</reference>
<evidence type="ECO:0000313" key="2">
    <source>
        <dbReference type="EMBL" id="CAG8626828.1"/>
    </source>
</evidence>
<keyword evidence="3" id="KW-1185">Reference proteome</keyword>
<feature type="domain" description="MULE transposase" evidence="1">
    <location>
        <begin position="83"/>
        <end position="140"/>
    </location>
</feature>
<protein>
    <submittedName>
        <fullName evidence="2">13418_t:CDS:1</fullName>
    </submittedName>
</protein>
<name>A0A9N9D979_9GLOM</name>
<dbReference type="Pfam" id="PF10551">
    <property type="entry name" value="MULE"/>
    <property type="match status" value="1"/>
</dbReference>
<organism evidence="2 3">
    <name type="scientific">Ambispora gerdemannii</name>
    <dbReference type="NCBI Taxonomy" id="144530"/>
    <lineage>
        <taxon>Eukaryota</taxon>
        <taxon>Fungi</taxon>
        <taxon>Fungi incertae sedis</taxon>
        <taxon>Mucoromycota</taxon>
        <taxon>Glomeromycotina</taxon>
        <taxon>Glomeromycetes</taxon>
        <taxon>Archaeosporales</taxon>
        <taxon>Ambisporaceae</taxon>
        <taxon>Ambispora</taxon>
    </lineage>
</organism>
<evidence type="ECO:0000259" key="1">
    <source>
        <dbReference type="Pfam" id="PF10551"/>
    </source>
</evidence>
<dbReference type="EMBL" id="CAJVPL010003135">
    <property type="protein sequence ID" value="CAG8626828.1"/>
    <property type="molecule type" value="Genomic_DNA"/>
</dbReference>
<accession>A0A9N9D979</accession>
<gene>
    <name evidence="2" type="ORF">AGERDE_LOCUS10330</name>
</gene>
<sequence>MIFGLIEKLHNNDLQTKDIFLVLNSVSSKYIYKPDVYNAVSCQRNIATKAAHNDERDQEGVFIQAIFWTYHSAISELLIAKDVLLIDATYKTNRFSMPLITIYSIDHFRSTYPLAFAFVYLETYDFYYWVMQQLSRDSTDVDLEELRLICLRFAFELFVKQQGDLAKLAKYEVLEYEENLMKHTSEYVLETGKVLKLLQSESNIVQQKILKMISIDNATNSDNIEMFKGKHTRDCSSNNRHIHGTEEKENKVSLKKRKTDNDMMLHLADIKSDPRISQNLILQVYNPIEDNNCGFRLLVMAIFKNEECWQDIKNKMRFYLIK</sequence>
<dbReference type="OrthoDB" id="2444680at2759"/>
<dbReference type="InterPro" id="IPR018289">
    <property type="entry name" value="MULE_transposase_dom"/>
</dbReference>
<comment type="caution">
    <text evidence="2">The sequence shown here is derived from an EMBL/GenBank/DDBJ whole genome shotgun (WGS) entry which is preliminary data.</text>
</comment>